<accession>A0A8S3STQ4</accession>
<feature type="region of interest" description="Disordered" evidence="1">
    <location>
        <begin position="213"/>
        <end position="315"/>
    </location>
</feature>
<feature type="compositionally biased region" description="Polar residues" evidence="1">
    <location>
        <begin position="861"/>
        <end position="871"/>
    </location>
</feature>
<feature type="compositionally biased region" description="Polar residues" evidence="1">
    <location>
        <begin position="79"/>
        <end position="99"/>
    </location>
</feature>
<reference evidence="2" key="1">
    <citation type="submission" date="2021-03" db="EMBL/GenBank/DDBJ databases">
        <authorList>
            <person name="Bekaert M."/>
        </authorList>
    </citation>
    <scope>NUCLEOTIDE SEQUENCE</scope>
</reference>
<gene>
    <name evidence="2" type="ORF">MEDL_37044</name>
</gene>
<sequence length="1082" mass="122999">MSKNIQSMPLELTRRESTVDPVDVSSDFSFIGSEPLFSSSPIPQDKKVFNFDLADNLQDQNSEQNMEETHQSDDKTMYHTATSQVIEASEGSDNTSTESIPDRERRSISEHTKSKSSNLDQPMLRKASSGKLKETELNPLKTVDSVRQYFTKPSELLKRKLKHTSQENEQDLSNRKETVDFVKGKEPQTSPHQEPVPSQIKVVQYQEKVFKETVESKHKEHDTIEQEEALKEDKVPEEFQKGAVDKLSIHKNSSDQLRIKPSHYTDNMQKQTGRNEKNDILPRSYSEPKGGQPIRFREDRKYRSHDSHVGYDPHHDFTSVVDFLEVLKVQEEESRMTGSHVTTTDQREADEEEKEDSEHKAVEESIDDGQESVRTNDTGSVRSIVDFIESRKQKYTPVVPSPLTYIPSPHPLENREEQGEVRQLVHDDGEKGSRIGEVHVDVTGHGTNISGSTLSYTTPSKLLEKVEMHEGRSSKEKFPGYGEIEYTTPSKLGMEKQESTLSNTSPSEVEVEKYESAMSYTTPSDQEIEKYESTLSYATPSMVGMERQDSIFSYTTPSKLLEKVEIREGRRSKDKFPGYGEIEYTTPSKLGMEKQDSTLSYTTPSKLLEKVEIREGRARSSKEKFPGYGEIEYTTPSKLGMEKRDSIFSYITPSELLEKVEIREGRRSKDKFPGYGEIDYTSPSKLGMEKQESTLSYTTPSKLLEKVEIREGRRNKDKFPGYGELEYTAPSKLGMEKQESTSSYTTPSRLGMERQAAAAASNLSYTTPSKLLEKVEIRERREKKGKFPGYGEMEYTAASQLERTSSSEGSASDTLSSEMYINMEENSGYGDSSISIQLELADLTPKPSNKRLAERPKKPEQMSSPNITTVTGASCEESYKGSLHRVLSAPDGQLGYSLDTSELSGKQGPSKVNRNISTTPSKLLEKVETRERREKKDKFPGYGVLDYTTPSKLGTKQKEKVESDLFPTSSKLLEKVETREKRANREIFPGYGVLEYRTPSKLVTEPYEEKRAEEQPLLYTTPSELLENIRKRERREMSSGSGYSLLEYETQAKIAVEQNKTRSHKDLLKCTLHHQNYWKKLN</sequence>
<feature type="compositionally biased region" description="Basic and acidic residues" evidence="1">
    <location>
        <begin position="703"/>
        <end position="719"/>
    </location>
</feature>
<feature type="compositionally biased region" description="Basic and acidic residues" evidence="1">
    <location>
        <begin position="851"/>
        <end position="860"/>
    </location>
</feature>
<feature type="compositionally biased region" description="Basic and acidic residues" evidence="1">
    <location>
        <begin position="67"/>
        <end position="77"/>
    </location>
</feature>
<feature type="compositionally biased region" description="Basic and acidic residues" evidence="1">
    <location>
        <begin position="172"/>
        <end position="186"/>
    </location>
</feature>
<dbReference type="AlphaFoldDB" id="A0A8S3STQ4"/>
<name>A0A8S3STQ4_MYTED</name>
<feature type="compositionally biased region" description="Basic and acidic residues" evidence="1">
    <location>
        <begin position="771"/>
        <end position="782"/>
    </location>
</feature>
<evidence type="ECO:0000256" key="1">
    <source>
        <dbReference type="SAM" id="MobiDB-lite"/>
    </source>
</evidence>
<feature type="compositionally biased region" description="Basic and acidic residues" evidence="1">
    <location>
        <begin position="100"/>
        <end position="113"/>
    </location>
</feature>
<feature type="compositionally biased region" description="Basic and acidic residues" evidence="1">
    <location>
        <begin position="213"/>
        <end position="248"/>
    </location>
</feature>
<feature type="compositionally biased region" description="Polar residues" evidence="1">
    <location>
        <begin position="797"/>
        <end position="819"/>
    </location>
</feature>
<dbReference type="EMBL" id="CAJPWZ010001791">
    <property type="protein sequence ID" value="CAG2223796.1"/>
    <property type="molecule type" value="Genomic_DNA"/>
</dbReference>
<feature type="region of interest" description="Disordered" evidence="1">
    <location>
        <begin position="1"/>
        <end position="24"/>
    </location>
</feature>
<organism evidence="2 3">
    <name type="scientific">Mytilus edulis</name>
    <name type="common">Blue mussel</name>
    <dbReference type="NCBI Taxonomy" id="6550"/>
    <lineage>
        <taxon>Eukaryota</taxon>
        <taxon>Metazoa</taxon>
        <taxon>Spiralia</taxon>
        <taxon>Lophotrochozoa</taxon>
        <taxon>Mollusca</taxon>
        <taxon>Bivalvia</taxon>
        <taxon>Autobranchia</taxon>
        <taxon>Pteriomorphia</taxon>
        <taxon>Mytilida</taxon>
        <taxon>Mytiloidea</taxon>
        <taxon>Mytilidae</taxon>
        <taxon>Mytilinae</taxon>
        <taxon>Mytilus</taxon>
    </lineage>
</organism>
<feature type="region of interest" description="Disordered" evidence="1">
    <location>
        <begin position="154"/>
        <end position="200"/>
    </location>
</feature>
<feature type="compositionally biased region" description="Polar residues" evidence="1">
    <location>
        <begin position="910"/>
        <end position="921"/>
    </location>
</feature>
<feature type="region of interest" description="Disordered" evidence="1">
    <location>
        <begin position="488"/>
        <end position="509"/>
    </location>
</feature>
<evidence type="ECO:0000313" key="3">
    <source>
        <dbReference type="Proteomes" id="UP000683360"/>
    </source>
</evidence>
<dbReference type="OrthoDB" id="10692636at2759"/>
<feature type="region of interest" description="Disordered" evidence="1">
    <location>
        <begin position="331"/>
        <end position="378"/>
    </location>
</feature>
<feature type="compositionally biased region" description="Basic and acidic residues" evidence="1">
    <location>
        <begin position="295"/>
        <end position="315"/>
    </location>
</feature>
<feature type="region of interest" description="Disordered" evidence="1">
    <location>
        <begin position="840"/>
        <end position="871"/>
    </location>
</feature>
<feature type="region of interest" description="Disordered" evidence="1">
    <location>
        <begin position="50"/>
        <end position="141"/>
    </location>
</feature>
<comment type="caution">
    <text evidence="2">The sequence shown here is derived from an EMBL/GenBank/DDBJ whole genome shotgun (WGS) entry which is preliminary data.</text>
</comment>
<proteinExistence type="predicted"/>
<evidence type="ECO:0000313" key="2">
    <source>
        <dbReference type="EMBL" id="CAG2223796.1"/>
    </source>
</evidence>
<dbReference type="Proteomes" id="UP000683360">
    <property type="component" value="Unassembled WGS sequence"/>
</dbReference>
<feature type="region of interest" description="Disordered" evidence="1">
    <location>
        <begin position="668"/>
        <end position="828"/>
    </location>
</feature>
<protein>
    <submittedName>
        <fullName evidence="2">Uncharacterized protein</fullName>
    </submittedName>
</protein>
<feature type="region of interest" description="Disordered" evidence="1">
    <location>
        <begin position="898"/>
        <end position="950"/>
    </location>
</feature>
<keyword evidence="3" id="KW-1185">Reference proteome</keyword>
<feature type="region of interest" description="Disordered" evidence="1">
    <location>
        <begin position="575"/>
        <end position="598"/>
    </location>
</feature>
<feature type="compositionally biased region" description="Basic and acidic residues" evidence="1">
    <location>
        <begin position="923"/>
        <end position="939"/>
    </location>
</feature>